<dbReference type="PANTHER" id="PTHR23159:SF31">
    <property type="entry name" value="CENTROSOME-ASSOCIATED PROTEIN CEP250 ISOFORM X1"/>
    <property type="match status" value="1"/>
</dbReference>
<feature type="compositionally biased region" description="Basic residues" evidence="2">
    <location>
        <begin position="61"/>
        <end position="71"/>
    </location>
</feature>
<sequence>MWSKLSSVLKPRVVHEDPEPSSSTSADVMTKVFEQHPNLSVFHNDSERMTSPSPPPSPTKSVKRNMFKRMSKAPFKDDNESTRAPSPMIGNPKKVKSPLTLGNGNNSQASLSKLPTETKRPSPARRSSFDMLRPTNDSASRSAATISSGITLRRPSLDMLRFNQDTSNESPNRSATISGGTTLRRPSLDMLRFNQDAPPSNEPSPATPSGDFRFGSVRSILRDPKTPGTGQNVRFFSRDAYKVISPDQSMDAEYQPVIQIQERPSSADTLSHHLSRSNSEGSGTPAMTRASKVRPSVADVFSPMSSVDGPPPLDSANLLGIPPPDFNNLFDMSQTLDMPKMPPGLGFDIEEPKLALDSVTDMSMTDDGHGDPGARPLTSAMTSTPFKGKGKAKDVPSDVSLDTENIPVDETIFHAKEKSPRFPAPLHDRSQSFSFGQTVFHSMVNSSRSTNSSPNTSAVFSSSDLKPSLLDRSMDPPARTPSKSRSRALSDTVFQSMMRSSPKPPEEDINDEGSADLMLYSASPEQPDPFRANATTYYTPQTMIPVTPPQGAPKHVRKTSKEESIIFSLQTQLTLQTELCGQYETDLRSRDELVEILGKKLSDVEKEEGKRKSVLRTWKKKVQELEKTCRYLEEEVEGSRQNSMERSIMDEASGEALRMLHRQIAVLEREKAEWVKKEDVLKDEVATLEGLVKERSDDVMQLKETLWTRDENERELSRGILDAKEQIEQMGNVSVGLIDEEELKKIVLEREMKNEQERERHRAAEFGWEEERAELLSKVENLEETKASLEADVEDVKAHLASREQEFAVLKAELNAQWDHTEKASEKTDALQSQVLDLEKERDALKADVEELQQKVANMDAEWTESESKKAELEGEIQEVWIYKEELEKEREQLEDQLQQERDHSEDLARALQEREDRITELDQEREFAQENLVRLEEKLRQRDEEVNEYSQRMLARETEAEQLREEMSTQRREHTHAVAEQTRALEEASMREGEARAQLEALVRQHATADIEIKSSADKVTALKEELERMRRKIQVLQQESADKEVKLLQLNKQHQRDKEDLEGMNTALDSKQMELELMKRTHGVRGTGGATPAPASRTGSTHRRDSFNTPSVSRPSSALSDAGSTIGKRRTSADSTSSIAKIPALGKSARANGISSAASSATKRAEGSMGPPLKTRPSLTGVNGTPTPTGRTPAPALNRSSSAKPVAPGIVRGRVNNLEKSASQTKTATATKPMRQSVTSPIGSVFELDEKENVDLSSKPRSMVPTPA</sequence>
<name>A0A9P7KFT7_9AGAR</name>
<reference evidence="3" key="2">
    <citation type="submission" date="2021-10" db="EMBL/GenBank/DDBJ databases">
        <title>Phylogenomics reveals ancestral predisposition of the termite-cultivated fungus Termitomyces towards a domesticated lifestyle.</title>
        <authorList>
            <person name="Auxier B."/>
            <person name="Grum-Grzhimaylo A."/>
            <person name="Cardenas M.E."/>
            <person name="Lodge J.D."/>
            <person name="Laessoe T."/>
            <person name="Pedersen O."/>
            <person name="Smith M.E."/>
            <person name="Kuyper T.W."/>
            <person name="Franco-Molano E.A."/>
            <person name="Baroni T.J."/>
            <person name="Aanen D.K."/>
        </authorList>
    </citation>
    <scope>NUCLEOTIDE SEQUENCE</scope>
    <source>
        <strain evidence="3">AP01</strain>
        <tissue evidence="3">Mycelium</tissue>
    </source>
</reference>
<evidence type="ECO:0000313" key="4">
    <source>
        <dbReference type="Proteomes" id="UP000775547"/>
    </source>
</evidence>
<feature type="region of interest" description="Disordered" evidence="2">
    <location>
        <begin position="364"/>
        <end position="403"/>
    </location>
</feature>
<evidence type="ECO:0000256" key="1">
    <source>
        <dbReference type="SAM" id="Coils"/>
    </source>
</evidence>
<feature type="region of interest" description="Disordered" evidence="2">
    <location>
        <begin position="1"/>
        <end position="233"/>
    </location>
</feature>
<feature type="compositionally biased region" description="Low complexity" evidence="2">
    <location>
        <begin position="1186"/>
        <end position="1198"/>
    </location>
</feature>
<feature type="compositionally biased region" description="Polar residues" evidence="2">
    <location>
        <begin position="481"/>
        <end position="499"/>
    </location>
</feature>
<dbReference type="Proteomes" id="UP000775547">
    <property type="component" value="Unassembled WGS sequence"/>
</dbReference>
<evidence type="ECO:0000313" key="3">
    <source>
        <dbReference type="EMBL" id="KAG5646186.1"/>
    </source>
</evidence>
<feature type="compositionally biased region" description="Low complexity" evidence="2">
    <location>
        <begin position="445"/>
        <end position="457"/>
    </location>
</feature>
<feature type="region of interest" description="Disordered" evidence="2">
    <location>
        <begin position="445"/>
        <end position="511"/>
    </location>
</feature>
<dbReference type="Gene3D" id="1.10.287.1490">
    <property type="match status" value="1"/>
</dbReference>
<feature type="region of interest" description="Disordered" evidence="2">
    <location>
        <begin position="945"/>
        <end position="980"/>
    </location>
</feature>
<feature type="compositionally biased region" description="Polar residues" evidence="2">
    <location>
        <begin position="1109"/>
        <end position="1125"/>
    </location>
</feature>
<comment type="caution">
    <text evidence="3">The sequence shown here is derived from an EMBL/GenBank/DDBJ whole genome shotgun (WGS) entry which is preliminary data.</text>
</comment>
<feature type="region of interest" description="Disordered" evidence="2">
    <location>
        <begin position="264"/>
        <end position="295"/>
    </location>
</feature>
<dbReference type="PANTHER" id="PTHR23159">
    <property type="entry name" value="CENTROSOMAL PROTEIN 2"/>
    <property type="match status" value="1"/>
</dbReference>
<feature type="compositionally biased region" description="Basic and acidic residues" evidence="2">
    <location>
        <begin position="955"/>
        <end position="980"/>
    </location>
</feature>
<feature type="compositionally biased region" description="Polar residues" evidence="2">
    <location>
        <begin position="100"/>
        <end position="115"/>
    </location>
</feature>
<feature type="compositionally biased region" description="Polar residues" evidence="2">
    <location>
        <begin position="1155"/>
        <end position="1164"/>
    </location>
</feature>
<dbReference type="AlphaFoldDB" id="A0A9P7KFT7"/>
<feature type="compositionally biased region" description="Low complexity" evidence="2">
    <location>
        <begin position="1222"/>
        <end position="1234"/>
    </location>
</feature>
<dbReference type="OrthoDB" id="2593174at2759"/>
<protein>
    <submittedName>
        <fullName evidence="3">Uncharacterized protein</fullName>
    </submittedName>
</protein>
<reference evidence="3" key="1">
    <citation type="submission" date="2020-07" db="EMBL/GenBank/DDBJ databases">
        <authorList>
            <person name="Nieuwenhuis M."/>
            <person name="Van De Peppel L.J.J."/>
        </authorList>
    </citation>
    <scope>NUCLEOTIDE SEQUENCE</scope>
    <source>
        <strain evidence="3">AP01</strain>
        <tissue evidence="3">Mycelium</tissue>
    </source>
</reference>
<feature type="compositionally biased region" description="Polar residues" evidence="2">
    <location>
        <begin position="163"/>
        <end position="181"/>
    </location>
</feature>
<dbReference type="EMBL" id="JABCKV010000025">
    <property type="protein sequence ID" value="KAG5646186.1"/>
    <property type="molecule type" value="Genomic_DNA"/>
</dbReference>
<keyword evidence="1" id="KW-0175">Coiled coil</keyword>
<accession>A0A9P7KFT7</accession>
<gene>
    <name evidence="3" type="ORF">DXG03_004239</name>
</gene>
<evidence type="ECO:0000256" key="2">
    <source>
        <dbReference type="SAM" id="MobiDB-lite"/>
    </source>
</evidence>
<feature type="coiled-coil region" evidence="1">
    <location>
        <begin position="615"/>
        <end position="684"/>
    </location>
</feature>
<feature type="compositionally biased region" description="Polar residues" evidence="2">
    <location>
        <begin position="135"/>
        <end position="150"/>
    </location>
</feature>
<feature type="region of interest" description="Disordered" evidence="2">
    <location>
        <begin position="1073"/>
        <end position="1270"/>
    </location>
</feature>
<feature type="region of interest" description="Disordered" evidence="2">
    <location>
        <begin position="301"/>
        <end position="320"/>
    </location>
</feature>
<organism evidence="3 4">
    <name type="scientific">Asterophora parasitica</name>
    <dbReference type="NCBI Taxonomy" id="117018"/>
    <lineage>
        <taxon>Eukaryota</taxon>
        <taxon>Fungi</taxon>
        <taxon>Dikarya</taxon>
        <taxon>Basidiomycota</taxon>
        <taxon>Agaricomycotina</taxon>
        <taxon>Agaricomycetes</taxon>
        <taxon>Agaricomycetidae</taxon>
        <taxon>Agaricales</taxon>
        <taxon>Tricholomatineae</taxon>
        <taxon>Lyophyllaceae</taxon>
        <taxon>Asterophora</taxon>
    </lineage>
</organism>
<keyword evidence="4" id="KW-1185">Reference proteome</keyword>
<proteinExistence type="predicted"/>